<dbReference type="Pfam" id="PF13426">
    <property type="entry name" value="PAS_9"/>
    <property type="match status" value="1"/>
</dbReference>
<name>A0A2T0U5G8_9SPHI</name>
<dbReference type="SUPFAM" id="SSF47384">
    <property type="entry name" value="Homodimeric domain of signal transducing histidine kinase"/>
    <property type="match status" value="1"/>
</dbReference>
<dbReference type="SMART" id="SM00091">
    <property type="entry name" value="PAS"/>
    <property type="match status" value="7"/>
</dbReference>
<evidence type="ECO:0000256" key="4">
    <source>
        <dbReference type="ARBA" id="ARBA00022679"/>
    </source>
</evidence>
<dbReference type="GO" id="GO:0006355">
    <property type="term" value="P:regulation of DNA-templated transcription"/>
    <property type="evidence" value="ECO:0007669"/>
    <property type="project" value="InterPro"/>
</dbReference>
<feature type="domain" description="PAC" evidence="7">
    <location>
        <begin position="605"/>
        <end position="657"/>
    </location>
</feature>
<gene>
    <name evidence="8" type="ORF">B0I27_104175</name>
</gene>
<comment type="caution">
    <text evidence="8">The sequence shown here is derived from an EMBL/GenBank/DDBJ whole genome shotgun (WGS) entry which is preliminary data.</text>
</comment>
<feature type="domain" description="PAC" evidence="7">
    <location>
        <begin position="742"/>
        <end position="794"/>
    </location>
</feature>
<dbReference type="CDD" id="cd00130">
    <property type="entry name" value="PAS"/>
    <property type="match status" value="7"/>
</dbReference>
<dbReference type="InterPro" id="IPR013655">
    <property type="entry name" value="PAS_fold_3"/>
</dbReference>
<protein>
    <recommendedName>
        <fullName evidence="2">histidine kinase</fullName>
        <ecNumber evidence="2">2.7.13.3</ecNumber>
    </recommendedName>
</protein>
<dbReference type="PANTHER" id="PTHR43304">
    <property type="entry name" value="PHYTOCHROME-LIKE PROTEIN CPH1"/>
    <property type="match status" value="1"/>
</dbReference>
<dbReference type="OrthoDB" id="6231665at2"/>
<evidence type="ECO:0000313" key="8">
    <source>
        <dbReference type="EMBL" id="PRY53166.1"/>
    </source>
</evidence>
<feature type="domain" description="PAS" evidence="6">
    <location>
        <begin position="658"/>
        <end position="737"/>
    </location>
</feature>
<feature type="domain" description="PAS" evidence="6">
    <location>
        <begin position="549"/>
        <end position="602"/>
    </location>
</feature>
<dbReference type="AlphaFoldDB" id="A0A2T0U5G8"/>
<evidence type="ECO:0000256" key="3">
    <source>
        <dbReference type="ARBA" id="ARBA00022553"/>
    </source>
</evidence>
<dbReference type="GO" id="GO:0000155">
    <property type="term" value="F:phosphorelay sensor kinase activity"/>
    <property type="evidence" value="ECO:0007669"/>
    <property type="project" value="InterPro"/>
</dbReference>
<dbReference type="SMART" id="SM00086">
    <property type="entry name" value="PAC"/>
    <property type="match status" value="5"/>
</dbReference>
<keyword evidence="9" id="KW-1185">Reference proteome</keyword>
<dbReference type="PROSITE" id="PS50112">
    <property type="entry name" value="PAS"/>
    <property type="match status" value="5"/>
</dbReference>
<dbReference type="InterPro" id="IPR000700">
    <property type="entry name" value="PAS-assoc_C"/>
</dbReference>
<feature type="domain" description="PAS" evidence="6">
    <location>
        <begin position="795"/>
        <end position="866"/>
    </location>
</feature>
<dbReference type="InterPro" id="IPR000014">
    <property type="entry name" value="PAS"/>
</dbReference>
<dbReference type="PROSITE" id="PS50113">
    <property type="entry name" value="PAC"/>
    <property type="match status" value="3"/>
</dbReference>
<proteinExistence type="predicted"/>
<dbReference type="InterPro" id="IPR001610">
    <property type="entry name" value="PAC"/>
</dbReference>
<dbReference type="InterPro" id="IPR036097">
    <property type="entry name" value="HisK_dim/P_sf"/>
</dbReference>
<feature type="domain" description="PAS" evidence="6">
    <location>
        <begin position="250"/>
        <end position="323"/>
    </location>
</feature>
<comment type="catalytic activity">
    <reaction evidence="1">
        <text>ATP + protein L-histidine = ADP + protein N-phospho-L-histidine.</text>
        <dbReference type="EC" id="2.7.13.3"/>
    </reaction>
</comment>
<dbReference type="EMBL" id="PVTH01000004">
    <property type="protein sequence ID" value="PRY53166.1"/>
    <property type="molecule type" value="Genomic_DNA"/>
</dbReference>
<keyword evidence="3" id="KW-0597">Phosphoprotein</keyword>
<dbReference type="Pfam" id="PF08447">
    <property type="entry name" value="PAS_3"/>
    <property type="match status" value="5"/>
</dbReference>
<evidence type="ECO:0000259" key="7">
    <source>
        <dbReference type="PROSITE" id="PS50113"/>
    </source>
</evidence>
<dbReference type="NCBIfam" id="TIGR00229">
    <property type="entry name" value="sensory_box"/>
    <property type="match status" value="6"/>
</dbReference>
<sequence length="1240" mass="141974">MTGIDALERTFSSSPIPTIILQVKTSVFHIMVANAAYRSVKNIGTTEKIVGEDFLKTYKHVPEIDDYARALHSVLNTKSSCMIRSSAGDISTYPILNEHEEVAFLVQQLSVPPEPMSSRLGNFLSSRPDLDLFDFSPVPMWVYDIYTLRILAANKAALADYGYTLSEFLNATVRILWPADDLPRMEEMVAAKVEKFSPNEATVRHAKRSGEIISVNIHSRRLPSWGKHARIVTAIDVSEKLKNEQAIKMHRDRLESLLKTTNGIVWEADSANHHFRYVSEYAEKVLGYAPSQWLAEPGFLENHIYPEDLNMVLQARDPNLEIGKTYSAEYRMLNAENNIVWIRDTYTPIIQDEKVWLRGLMVDVSIAKRAMAIDQLDKEILTNSSKEENSIQEVLNNYLRGLENQFQGLFFAMMSIGTGKLSDLASPSIPRTIITSAEDLPYPSELESGNASDAESAWSHFRETASKNGYKSVVHYPVHDKDAEVVAVFFVYHNREAALLSEEANTLERVITLLQLVLERNGYSKTLKESTIMMLQSQELARFGNWSWDRVSDVVKWSDTLYSIYGLSSEYVAPSFESYLNLVHPEDKENSFNIIQDLLINGKDRTFEERIVRPDGEVRQLKTWAKVIYGESGVAEKMFGASLDITESKKVEDELQASKSELQRMLDRYLYVDKATNDAIFDWDIQDDYIEWGESFTRLFGYSQLPLIYTLNKWFELVHPEDLIVMQSALQKSLANRNQHHWWAEYRIRKETGEYIFVEENAYILRDQSGNALKMIGVVRNITERKEAERNLQLSNEKYSNLFHLSPLPLFVYDLESLQILDVNQAAIENYGYSFEEFLSFTLRDIRPPQDIAILDEIIKKHVKAGHVNSSFTRHVKKSGKIILVSTKGNSIAYKGRNARIVVAIDNSERIKAEESLRQSERRFKTMIQEGSDLIVILDQTGKISYISPNIFRLFNLNPRDMMLTSPFDYIHKHDHAAIKSHLLNIRKDETLKVSPFRVRLKGGEIRWLETIITNKSHDPAIAGIIANSRDVTARMKVMLKNKELLERYNAVAKATSDTIWDSNIVTGKIIWNYSLAKIFGYDITQTSVGWWREHVHPEDVDRVNRLIESRLASGETRWMSEYRFRCADGTYKTVLDRGFIIFSDEGKPLRMIGCMQDVTQRVAYVHAIENHNRQLREIAWMQSHLVRAPLARILGITDILAEGGNSEDQIDELLSYLSVSAAELDDIIKGIIGKSQNLQ</sequence>
<evidence type="ECO:0000256" key="5">
    <source>
        <dbReference type="ARBA" id="ARBA00022777"/>
    </source>
</evidence>
<organism evidence="8 9">
    <name type="scientific">Arcticibacter pallidicorallinus</name>
    <dbReference type="NCBI Taxonomy" id="1259464"/>
    <lineage>
        <taxon>Bacteria</taxon>
        <taxon>Pseudomonadati</taxon>
        <taxon>Bacteroidota</taxon>
        <taxon>Sphingobacteriia</taxon>
        <taxon>Sphingobacteriales</taxon>
        <taxon>Sphingobacteriaceae</taxon>
        <taxon>Arcticibacter</taxon>
    </lineage>
</organism>
<dbReference type="Proteomes" id="UP000238034">
    <property type="component" value="Unassembled WGS sequence"/>
</dbReference>
<dbReference type="Pfam" id="PF00989">
    <property type="entry name" value="PAS"/>
    <property type="match status" value="1"/>
</dbReference>
<evidence type="ECO:0000313" key="9">
    <source>
        <dbReference type="Proteomes" id="UP000238034"/>
    </source>
</evidence>
<evidence type="ECO:0000256" key="1">
    <source>
        <dbReference type="ARBA" id="ARBA00000085"/>
    </source>
</evidence>
<dbReference type="RefSeq" id="WP_106292746.1">
    <property type="nucleotide sequence ID" value="NZ_PVTH01000004.1"/>
</dbReference>
<dbReference type="InterPro" id="IPR035965">
    <property type="entry name" value="PAS-like_dom_sf"/>
</dbReference>
<evidence type="ECO:0000259" key="6">
    <source>
        <dbReference type="PROSITE" id="PS50112"/>
    </source>
</evidence>
<dbReference type="InterPro" id="IPR052162">
    <property type="entry name" value="Sensor_kinase/Photoreceptor"/>
</dbReference>
<keyword evidence="5" id="KW-0418">Kinase</keyword>
<dbReference type="EC" id="2.7.13.3" evidence="2"/>
<dbReference type="Gene3D" id="3.30.450.20">
    <property type="entry name" value="PAS domain"/>
    <property type="match status" value="7"/>
</dbReference>
<dbReference type="Gene3D" id="2.10.70.100">
    <property type="match status" value="1"/>
</dbReference>
<dbReference type="InterPro" id="IPR013767">
    <property type="entry name" value="PAS_fold"/>
</dbReference>
<accession>A0A2T0U5G8</accession>
<feature type="domain" description="PAC" evidence="7">
    <location>
        <begin position="1119"/>
        <end position="1171"/>
    </location>
</feature>
<dbReference type="PANTHER" id="PTHR43304:SF1">
    <property type="entry name" value="PAC DOMAIN-CONTAINING PROTEIN"/>
    <property type="match status" value="1"/>
</dbReference>
<keyword evidence="4" id="KW-0808">Transferase</keyword>
<dbReference type="SUPFAM" id="SSF55785">
    <property type="entry name" value="PYP-like sensor domain (PAS domain)"/>
    <property type="match status" value="7"/>
</dbReference>
<evidence type="ECO:0000256" key="2">
    <source>
        <dbReference type="ARBA" id="ARBA00012438"/>
    </source>
</evidence>
<feature type="domain" description="PAS" evidence="6">
    <location>
        <begin position="920"/>
        <end position="990"/>
    </location>
</feature>
<reference evidence="8 9" key="1">
    <citation type="submission" date="2018-03" db="EMBL/GenBank/DDBJ databases">
        <title>Genomic Encyclopedia of Type Strains, Phase III (KMG-III): the genomes of soil and plant-associated and newly described type strains.</title>
        <authorList>
            <person name="Whitman W."/>
        </authorList>
    </citation>
    <scope>NUCLEOTIDE SEQUENCE [LARGE SCALE GENOMIC DNA]</scope>
    <source>
        <strain evidence="8 9">CGMCC 1.9313</strain>
    </source>
</reference>